<dbReference type="Proteomes" id="UP000266634">
    <property type="component" value="Unassembled WGS sequence"/>
</dbReference>
<dbReference type="AlphaFoldDB" id="A0A399NWW1"/>
<keyword evidence="2" id="KW-0812">Transmembrane</keyword>
<evidence type="ECO:0000256" key="2">
    <source>
        <dbReference type="ARBA" id="ARBA00022692"/>
    </source>
</evidence>
<proteinExistence type="predicted"/>
<reference evidence="5 6" key="1">
    <citation type="submission" date="2018-08" db="EMBL/GenBank/DDBJ databases">
        <title>Genome Sequence of Clavibacter michiganensis Subspecies type strains, and the Atypical Peach-Colored Strains Isolated from Tomato.</title>
        <authorList>
            <person name="Osdaghi E."/>
            <person name="Portier P."/>
            <person name="Briand M."/>
            <person name="Jacques M.-A."/>
        </authorList>
    </citation>
    <scope>NUCLEOTIDE SEQUENCE [LARGE SCALE GENOMIC DNA]</scope>
    <source>
        <strain evidence="5 6">CFBP 6488</strain>
    </source>
</reference>
<gene>
    <name evidence="5" type="ORF">DZF93_19965</name>
</gene>
<protein>
    <submittedName>
        <fullName evidence="5">DUF2156 domain-containing protein</fullName>
    </submittedName>
</protein>
<organism evidence="5 6">
    <name type="scientific">Clavibacter michiganensis subsp. insidiosus</name>
    <dbReference type="NCBI Taxonomy" id="33014"/>
    <lineage>
        <taxon>Bacteria</taxon>
        <taxon>Bacillati</taxon>
        <taxon>Actinomycetota</taxon>
        <taxon>Actinomycetes</taxon>
        <taxon>Micrococcales</taxon>
        <taxon>Microbacteriaceae</taxon>
        <taxon>Clavibacter</taxon>
    </lineage>
</organism>
<evidence type="ECO:0000259" key="4">
    <source>
        <dbReference type="Pfam" id="PF09924"/>
    </source>
</evidence>
<evidence type="ECO:0000256" key="1">
    <source>
        <dbReference type="ARBA" id="ARBA00004141"/>
    </source>
</evidence>
<dbReference type="InterPro" id="IPR024320">
    <property type="entry name" value="LPG_synthase_C"/>
</dbReference>
<keyword evidence="3" id="KW-0472">Membrane</keyword>
<sequence length="125" mass="13354">YRGLPEPLRRAVDALSGDWADAKALPEKGFTLDGLRELDDPEVRILLAVDASGRVHGVTSWLPVFRDGRVVGRTLDVMRRGADPMPGVMEFLIATAARAFQEEGLETLSLSGTPVAGVGAMRPAG</sequence>
<evidence type="ECO:0000313" key="5">
    <source>
        <dbReference type="EMBL" id="RII97829.1"/>
    </source>
</evidence>
<comment type="caution">
    <text evidence="5">The sequence shown here is derived from an EMBL/GenBank/DDBJ whole genome shotgun (WGS) entry which is preliminary data.</text>
</comment>
<dbReference type="EMBL" id="QWEA01001612">
    <property type="protein sequence ID" value="RII97829.1"/>
    <property type="molecule type" value="Genomic_DNA"/>
</dbReference>
<evidence type="ECO:0000256" key="3">
    <source>
        <dbReference type="ARBA" id="ARBA00022989"/>
    </source>
</evidence>
<accession>A0A399NWW1</accession>
<evidence type="ECO:0000313" key="6">
    <source>
        <dbReference type="Proteomes" id="UP000266634"/>
    </source>
</evidence>
<feature type="domain" description="Phosphatidylglycerol lysyltransferase C-terminal" evidence="4">
    <location>
        <begin position="5"/>
        <end position="121"/>
    </location>
</feature>
<dbReference type="GO" id="GO:0016020">
    <property type="term" value="C:membrane"/>
    <property type="evidence" value="ECO:0007669"/>
    <property type="project" value="UniProtKB-SubCell"/>
</dbReference>
<name>A0A399NWW1_9MICO</name>
<feature type="non-terminal residue" evidence="5">
    <location>
        <position position="1"/>
    </location>
</feature>
<dbReference type="Pfam" id="PF09924">
    <property type="entry name" value="LPG_synthase_C"/>
    <property type="match status" value="1"/>
</dbReference>
<feature type="non-terminal residue" evidence="5">
    <location>
        <position position="125"/>
    </location>
</feature>
<keyword evidence="3" id="KW-1133">Transmembrane helix</keyword>
<comment type="subcellular location">
    <subcellularLocation>
        <location evidence="1">Membrane</location>
        <topology evidence="1">Multi-pass membrane protein</topology>
    </subcellularLocation>
</comment>